<dbReference type="EMBL" id="MDYQ01000353">
    <property type="protein sequence ID" value="PRP75987.1"/>
    <property type="molecule type" value="Genomic_DNA"/>
</dbReference>
<feature type="transmembrane region" description="Helical" evidence="2">
    <location>
        <begin position="230"/>
        <end position="247"/>
    </location>
</feature>
<evidence type="ECO:0000313" key="4">
    <source>
        <dbReference type="Proteomes" id="UP000241769"/>
    </source>
</evidence>
<evidence type="ECO:0000256" key="2">
    <source>
        <dbReference type="SAM" id="Phobius"/>
    </source>
</evidence>
<organism evidence="3 4">
    <name type="scientific">Planoprotostelium fungivorum</name>
    <dbReference type="NCBI Taxonomy" id="1890364"/>
    <lineage>
        <taxon>Eukaryota</taxon>
        <taxon>Amoebozoa</taxon>
        <taxon>Evosea</taxon>
        <taxon>Variosea</taxon>
        <taxon>Cavosteliida</taxon>
        <taxon>Cavosteliaceae</taxon>
        <taxon>Planoprotostelium</taxon>
    </lineage>
</organism>
<feature type="transmembrane region" description="Helical" evidence="2">
    <location>
        <begin position="201"/>
        <end position="218"/>
    </location>
</feature>
<feature type="transmembrane region" description="Helical" evidence="2">
    <location>
        <begin position="93"/>
        <end position="115"/>
    </location>
</feature>
<evidence type="ECO:0000313" key="3">
    <source>
        <dbReference type="EMBL" id="PRP75987.1"/>
    </source>
</evidence>
<keyword evidence="4" id="KW-1185">Reference proteome</keyword>
<feature type="transmembrane region" description="Helical" evidence="2">
    <location>
        <begin position="136"/>
        <end position="159"/>
    </location>
</feature>
<feature type="transmembrane region" description="Helical" evidence="2">
    <location>
        <begin position="259"/>
        <end position="283"/>
    </location>
</feature>
<dbReference type="InParanoid" id="A0A2P6MWB2"/>
<feature type="region of interest" description="Disordered" evidence="1">
    <location>
        <begin position="415"/>
        <end position="439"/>
    </location>
</feature>
<keyword evidence="2" id="KW-1133">Transmembrane helix</keyword>
<keyword evidence="2" id="KW-0472">Membrane</keyword>
<protein>
    <recommendedName>
        <fullName evidence="5">TLC domain-containing protein</fullName>
    </recommendedName>
</protein>
<sequence>MCTFVDSHGVIVNWSPGIWEISLVHIILKDKKITDPWDFSGGRLEVATVYQPHTEVSTMAPPVLSSLDQATLTSLSEMLSERILPQTPSWFTINVYVLIMATYFLVRLLHDVILPNHVVGKMRWWKEFTHEHRRTMVIYVLQVVYTTIALGLQFAAIPVFWLEYRPHRLNFLQYACNIVAVLYCTELLYRTKMRIPMITHHISTLFAISIGFSMLFTLEDPSFISTGAAWLLQATTEQTTFVALFMYRMKIHMRWVQRLLYISALQSLLFKMFSTALTTYYWAQYQRFPESSTKPATVWAWNFMFWTATLCLMVTQFWGSWILYVLGRSVKVRYNAGQQPSSEDPMELEVQVDVASSSHATVELPEKSLSSYRPADKEKNASTVSSFHELPSTQFHVKRSRRDLLKTLSHSILYPTYESSSEEDEGEEINEEGKPEEGM</sequence>
<reference evidence="3 4" key="1">
    <citation type="journal article" date="2018" name="Genome Biol. Evol.">
        <title>Multiple Roots of Fruiting Body Formation in Amoebozoa.</title>
        <authorList>
            <person name="Hillmann F."/>
            <person name="Forbes G."/>
            <person name="Novohradska S."/>
            <person name="Ferling I."/>
            <person name="Riege K."/>
            <person name="Groth M."/>
            <person name="Westermann M."/>
            <person name="Marz M."/>
            <person name="Spaller T."/>
            <person name="Winckler T."/>
            <person name="Schaap P."/>
            <person name="Glockner G."/>
        </authorList>
    </citation>
    <scope>NUCLEOTIDE SEQUENCE [LARGE SCALE GENOMIC DNA]</scope>
    <source>
        <strain evidence="3 4">Jena</strain>
    </source>
</reference>
<gene>
    <name evidence="3" type="ORF">PROFUN_01703</name>
</gene>
<evidence type="ECO:0008006" key="5">
    <source>
        <dbReference type="Google" id="ProtNLM"/>
    </source>
</evidence>
<keyword evidence="2" id="KW-0812">Transmembrane</keyword>
<feature type="transmembrane region" description="Helical" evidence="2">
    <location>
        <begin position="303"/>
        <end position="326"/>
    </location>
</feature>
<proteinExistence type="predicted"/>
<accession>A0A2P6MWB2</accession>
<dbReference type="Proteomes" id="UP000241769">
    <property type="component" value="Unassembled WGS sequence"/>
</dbReference>
<feature type="compositionally biased region" description="Acidic residues" evidence="1">
    <location>
        <begin position="420"/>
        <end position="430"/>
    </location>
</feature>
<dbReference type="AlphaFoldDB" id="A0A2P6MWB2"/>
<comment type="caution">
    <text evidence="3">The sequence shown here is derived from an EMBL/GenBank/DDBJ whole genome shotgun (WGS) entry which is preliminary data.</text>
</comment>
<name>A0A2P6MWB2_9EUKA</name>
<evidence type="ECO:0000256" key="1">
    <source>
        <dbReference type="SAM" id="MobiDB-lite"/>
    </source>
</evidence>
<dbReference type="OrthoDB" id="10010954at2759"/>
<feature type="transmembrane region" description="Helical" evidence="2">
    <location>
        <begin position="171"/>
        <end position="189"/>
    </location>
</feature>